<keyword evidence="9" id="KW-1185">Reference proteome</keyword>
<dbReference type="CDD" id="cd08977">
    <property type="entry name" value="SusD"/>
    <property type="match status" value="1"/>
</dbReference>
<protein>
    <recommendedName>
        <fullName evidence="10">Carbohydrate-binding protein SusD</fullName>
    </recommendedName>
</protein>
<comment type="caution">
    <text evidence="8">The sequence shown here is derived from an EMBL/GenBank/DDBJ whole genome shotgun (WGS) entry which is preliminary data.</text>
</comment>
<evidence type="ECO:0000256" key="4">
    <source>
        <dbReference type="ARBA" id="ARBA00023136"/>
    </source>
</evidence>
<dbReference type="EMBL" id="LVYD01000024">
    <property type="protein sequence ID" value="OQP65512.1"/>
    <property type="molecule type" value="Genomic_DNA"/>
</dbReference>
<dbReference type="GO" id="GO:0009279">
    <property type="term" value="C:cell outer membrane"/>
    <property type="evidence" value="ECO:0007669"/>
    <property type="project" value="UniProtKB-SubCell"/>
</dbReference>
<feature type="domain" description="RagB/SusD" evidence="6">
    <location>
        <begin position="303"/>
        <end position="423"/>
    </location>
</feature>
<comment type="subcellular location">
    <subcellularLocation>
        <location evidence="1">Cell outer membrane</location>
    </subcellularLocation>
</comment>
<keyword evidence="5" id="KW-0998">Cell outer membrane</keyword>
<dbReference type="InterPro" id="IPR033985">
    <property type="entry name" value="SusD-like_N"/>
</dbReference>
<dbReference type="STRING" id="1703345.A3860_17765"/>
<evidence type="ECO:0008006" key="10">
    <source>
        <dbReference type="Google" id="ProtNLM"/>
    </source>
</evidence>
<keyword evidence="4" id="KW-0472">Membrane</keyword>
<evidence type="ECO:0000313" key="9">
    <source>
        <dbReference type="Proteomes" id="UP000192796"/>
    </source>
</evidence>
<evidence type="ECO:0000256" key="3">
    <source>
        <dbReference type="ARBA" id="ARBA00022729"/>
    </source>
</evidence>
<proteinExistence type="inferred from homology"/>
<dbReference type="Pfam" id="PF14322">
    <property type="entry name" value="SusD-like_3"/>
    <property type="match status" value="1"/>
</dbReference>
<dbReference type="SUPFAM" id="SSF48452">
    <property type="entry name" value="TPR-like"/>
    <property type="match status" value="1"/>
</dbReference>
<dbReference type="AlphaFoldDB" id="A0A1V9G4N3"/>
<evidence type="ECO:0000256" key="2">
    <source>
        <dbReference type="ARBA" id="ARBA00006275"/>
    </source>
</evidence>
<evidence type="ECO:0000313" key="8">
    <source>
        <dbReference type="EMBL" id="OQP65512.1"/>
    </source>
</evidence>
<dbReference type="InterPro" id="IPR012944">
    <property type="entry name" value="SusD_RagB_dom"/>
</dbReference>
<dbReference type="OrthoDB" id="625727at2"/>
<organism evidence="8 9">
    <name type="scientific">Niastella vici</name>
    <dbReference type="NCBI Taxonomy" id="1703345"/>
    <lineage>
        <taxon>Bacteria</taxon>
        <taxon>Pseudomonadati</taxon>
        <taxon>Bacteroidota</taxon>
        <taxon>Chitinophagia</taxon>
        <taxon>Chitinophagales</taxon>
        <taxon>Chitinophagaceae</taxon>
        <taxon>Niastella</taxon>
    </lineage>
</organism>
<dbReference type="RefSeq" id="WP_081146395.1">
    <property type="nucleotide sequence ID" value="NZ_LVYD01000024.1"/>
</dbReference>
<gene>
    <name evidence="8" type="ORF">A3860_17765</name>
</gene>
<evidence type="ECO:0000256" key="1">
    <source>
        <dbReference type="ARBA" id="ARBA00004442"/>
    </source>
</evidence>
<feature type="domain" description="SusD-like N-terminal" evidence="7">
    <location>
        <begin position="89"/>
        <end position="222"/>
    </location>
</feature>
<accession>A0A1V9G4N3</accession>
<reference evidence="8 9" key="1">
    <citation type="submission" date="2016-03" db="EMBL/GenBank/DDBJ databases">
        <title>Niastella vici sp. nov., isolated from farmland soil.</title>
        <authorList>
            <person name="Chen L."/>
            <person name="Wang D."/>
            <person name="Yang S."/>
            <person name="Wang G."/>
        </authorList>
    </citation>
    <scope>NUCLEOTIDE SEQUENCE [LARGE SCALE GENOMIC DNA]</scope>
    <source>
        <strain evidence="8 9">DJ57</strain>
    </source>
</reference>
<name>A0A1V9G4N3_9BACT</name>
<keyword evidence="3" id="KW-0732">Signal</keyword>
<evidence type="ECO:0000259" key="7">
    <source>
        <dbReference type="Pfam" id="PF14322"/>
    </source>
</evidence>
<evidence type="ECO:0000259" key="6">
    <source>
        <dbReference type="Pfam" id="PF07980"/>
    </source>
</evidence>
<dbReference type="Pfam" id="PF07980">
    <property type="entry name" value="SusD_RagB"/>
    <property type="match status" value="1"/>
</dbReference>
<evidence type="ECO:0000256" key="5">
    <source>
        <dbReference type="ARBA" id="ARBA00023237"/>
    </source>
</evidence>
<comment type="similarity">
    <text evidence="2">Belongs to the SusD family.</text>
</comment>
<dbReference type="Proteomes" id="UP000192796">
    <property type="component" value="Unassembled WGS sequence"/>
</dbReference>
<dbReference type="InterPro" id="IPR011990">
    <property type="entry name" value="TPR-like_helical_dom_sf"/>
</dbReference>
<dbReference type="Gene3D" id="1.25.40.390">
    <property type="match status" value="1"/>
</dbReference>
<sequence>MIRNRFSIFLLCFLLCSACKKSSQVEEPILNISLTDHFANDSTAQATLAGVYTNIMSRPKCFLNGGVTLFAGLSADELWTSNYEANSYEDEFFDNDIGTGNSINSENLWQTAFRHINQFNYCIEGVKQSGNVSPELKRRITGEAKFMRALCFYYLTNLYGKVPLLISGDYEQIRNLPLSEMDKVYDQIIKDLKAADSLLNNDVLNIYPSRMPCQALLAQVYLHRNEWKKAADASSTVIDSGKYKLETDLNQVFLSQSKETIFQLVPVPGSIQTVEGNIFIPSSKTDKPSYPLHYSIRDGFEPGDQRKDNWTKPQLYYGFTYHFPYKYKSRSASQPKENNIVLRLAQQYLIRAEARMKMGDLAGCASDLNTIRNRAGLPSLPLSYTEQQLMNAIEQENKVEFFAEWGHRWIDLKRWGKIVEVLAPLKGGFDARAQLYPIPLWY</sequence>